<dbReference type="Proteomes" id="UP000226431">
    <property type="component" value="Unassembled WGS sequence"/>
</dbReference>
<proteinExistence type="predicted"/>
<dbReference type="OrthoDB" id="10025998at2759"/>
<keyword evidence="2" id="KW-1185">Reference proteome</keyword>
<accession>A0A2C5YQX0</accession>
<dbReference type="STRING" id="2004952.A0A2C5YQX0"/>
<evidence type="ECO:0000313" key="1">
    <source>
        <dbReference type="EMBL" id="PHH69424.1"/>
    </source>
</evidence>
<comment type="caution">
    <text evidence="1">The sequence shown here is derived from an EMBL/GenBank/DDBJ whole genome shotgun (WGS) entry which is preliminary data.</text>
</comment>
<gene>
    <name evidence="1" type="ORF">CDD80_6741</name>
</gene>
<dbReference type="EMBL" id="NJES01000767">
    <property type="protein sequence ID" value="PHH69424.1"/>
    <property type="molecule type" value="Genomic_DNA"/>
</dbReference>
<protein>
    <submittedName>
        <fullName evidence="1">Uncharacterized protein</fullName>
    </submittedName>
</protein>
<name>A0A2C5YQX0_9HYPO</name>
<dbReference type="AlphaFoldDB" id="A0A2C5YQX0"/>
<organism evidence="1 2">
    <name type="scientific">Ophiocordyceps camponoti-rufipedis</name>
    <dbReference type="NCBI Taxonomy" id="2004952"/>
    <lineage>
        <taxon>Eukaryota</taxon>
        <taxon>Fungi</taxon>
        <taxon>Dikarya</taxon>
        <taxon>Ascomycota</taxon>
        <taxon>Pezizomycotina</taxon>
        <taxon>Sordariomycetes</taxon>
        <taxon>Hypocreomycetidae</taxon>
        <taxon>Hypocreales</taxon>
        <taxon>Ophiocordycipitaceae</taxon>
        <taxon>Ophiocordyceps</taxon>
    </lineage>
</organism>
<evidence type="ECO:0000313" key="2">
    <source>
        <dbReference type="Proteomes" id="UP000226431"/>
    </source>
</evidence>
<sequence length="79" mass="9088">MPGHPVAQGEAWPFAVGRRLETVGKRPPLGYYVSDVELWTEPELRRRALDYCPELAIILDMKLERERCPDDDGHGRRIS</sequence>
<reference evidence="1 2" key="1">
    <citation type="submission" date="2017-06" db="EMBL/GenBank/DDBJ databases">
        <title>Ant-infecting Ophiocordyceps genomes reveal a high diversity of potential behavioral manipulation genes and a possible major role for enterotoxins.</title>
        <authorList>
            <person name="De Bekker C."/>
            <person name="Evans H.C."/>
            <person name="Brachmann A."/>
            <person name="Hughes D.P."/>
        </authorList>
    </citation>
    <scope>NUCLEOTIDE SEQUENCE [LARGE SCALE GENOMIC DNA]</scope>
    <source>
        <strain evidence="1 2">Map16</strain>
    </source>
</reference>